<dbReference type="SUPFAM" id="SSF47598">
    <property type="entry name" value="Ribbon-helix-helix"/>
    <property type="match status" value="1"/>
</dbReference>
<feature type="domain" description="Ribbon-helix-helix protein CopG" evidence="1">
    <location>
        <begin position="3"/>
        <end position="37"/>
    </location>
</feature>
<dbReference type="GO" id="GO:0006355">
    <property type="term" value="P:regulation of DNA-templated transcription"/>
    <property type="evidence" value="ECO:0007669"/>
    <property type="project" value="InterPro"/>
</dbReference>
<name>A0A1W6ZSB8_9HYPH</name>
<dbReference type="InterPro" id="IPR002145">
    <property type="entry name" value="CopG"/>
</dbReference>
<protein>
    <recommendedName>
        <fullName evidence="1">Ribbon-helix-helix protein CopG domain-containing protein</fullName>
    </recommendedName>
</protein>
<dbReference type="InterPro" id="IPR010985">
    <property type="entry name" value="Ribbon_hlx_hlx"/>
</dbReference>
<organism evidence="2 3">
    <name type="scientific">Pseudorhodoplanes sinuspersici</name>
    <dbReference type="NCBI Taxonomy" id="1235591"/>
    <lineage>
        <taxon>Bacteria</taxon>
        <taxon>Pseudomonadati</taxon>
        <taxon>Pseudomonadota</taxon>
        <taxon>Alphaproteobacteria</taxon>
        <taxon>Hyphomicrobiales</taxon>
        <taxon>Pseudorhodoplanes</taxon>
    </lineage>
</organism>
<dbReference type="OrthoDB" id="7358314at2"/>
<gene>
    <name evidence="2" type="ORF">CAK95_15220</name>
</gene>
<dbReference type="AlphaFoldDB" id="A0A1W6ZSB8"/>
<dbReference type="Gene3D" id="1.10.1220.10">
    <property type="entry name" value="Met repressor-like"/>
    <property type="match status" value="1"/>
</dbReference>
<evidence type="ECO:0000313" key="3">
    <source>
        <dbReference type="Proteomes" id="UP000194137"/>
    </source>
</evidence>
<dbReference type="RefSeq" id="WP_086088666.1">
    <property type="nucleotide sequence ID" value="NZ_CP021112.1"/>
</dbReference>
<dbReference type="Pfam" id="PF01402">
    <property type="entry name" value="RHH_1"/>
    <property type="match status" value="1"/>
</dbReference>
<evidence type="ECO:0000259" key="1">
    <source>
        <dbReference type="Pfam" id="PF01402"/>
    </source>
</evidence>
<dbReference type="InterPro" id="IPR013321">
    <property type="entry name" value="Arc_rbn_hlx_hlx"/>
</dbReference>
<keyword evidence="3" id="KW-1185">Reference proteome</keyword>
<dbReference type="STRING" id="1235591.CAK95_15220"/>
<evidence type="ECO:0000313" key="2">
    <source>
        <dbReference type="EMBL" id="ARQ00270.1"/>
    </source>
</evidence>
<sequence length="91" mass="10146">MTERTTVRLPEELLARAKRKAAAEGRTLTALIEDGLRRVVNETAAKPKKRRVSLPVSMATGGPMPGIDISDSAALQELEDLEYVERMKHFR</sequence>
<reference evidence="2 3" key="1">
    <citation type="submission" date="2017-05" db="EMBL/GenBank/DDBJ databases">
        <title>Full genome sequence of Pseudorhodoplanes sinuspersici.</title>
        <authorList>
            <person name="Dastgheib S.M.M."/>
            <person name="Shavandi M."/>
            <person name="Tirandaz H."/>
        </authorList>
    </citation>
    <scope>NUCLEOTIDE SEQUENCE [LARGE SCALE GENOMIC DNA]</scope>
    <source>
        <strain evidence="2 3">RIPI110</strain>
    </source>
</reference>
<dbReference type="KEGG" id="psin:CAK95_15220"/>
<dbReference type="Proteomes" id="UP000194137">
    <property type="component" value="Chromosome"/>
</dbReference>
<dbReference type="EMBL" id="CP021112">
    <property type="protein sequence ID" value="ARQ00270.1"/>
    <property type="molecule type" value="Genomic_DNA"/>
</dbReference>
<proteinExistence type="predicted"/>
<accession>A0A1W6ZSB8</accession>